<name>A0A1B6F7W5_9HEMI</name>
<dbReference type="EMBL" id="GECZ01023479">
    <property type="protein sequence ID" value="JAS46290.1"/>
    <property type="molecule type" value="Transcribed_RNA"/>
</dbReference>
<gene>
    <name evidence="2" type="ORF">g.24389</name>
</gene>
<dbReference type="GO" id="GO:0005829">
    <property type="term" value="C:cytosol"/>
    <property type="evidence" value="ECO:0007669"/>
    <property type="project" value="TreeGrafter"/>
</dbReference>
<reference evidence="2" key="1">
    <citation type="submission" date="2015-11" db="EMBL/GenBank/DDBJ databases">
        <title>De novo transcriptome assembly of four potential Pierce s Disease insect vectors from Arizona vineyards.</title>
        <authorList>
            <person name="Tassone E.E."/>
        </authorList>
    </citation>
    <scope>NUCLEOTIDE SEQUENCE</scope>
</reference>
<evidence type="ECO:0000256" key="1">
    <source>
        <dbReference type="SAM" id="Coils"/>
    </source>
</evidence>
<organism evidence="2">
    <name type="scientific">Cuerna arida</name>
    <dbReference type="NCBI Taxonomy" id="1464854"/>
    <lineage>
        <taxon>Eukaryota</taxon>
        <taxon>Metazoa</taxon>
        <taxon>Ecdysozoa</taxon>
        <taxon>Arthropoda</taxon>
        <taxon>Hexapoda</taxon>
        <taxon>Insecta</taxon>
        <taxon>Pterygota</taxon>
        <taxon>Neoptera</taxon>
        <taxon>Paraneoptera</taxon>
        <taxon>Hemiptera</taxon>
        <taxon>Auchenorrhyncha</taxon>
        <taxon>Membracoidea</taxon>
        <taxon>Cicadellidae</taxon>
        <taxon>Cicadellinae</taxon>
        <taxon>Proconiini</taxon>
        <taxon>Cuerna</taxon>
    </lineage>
</organism>
<feature type="non-terminal residue" evidence="2">
    <location>
        <position position="1"/>
    </location>
</feature>
<feature type="coiled-coil region" evidence="1">
    <location>
        <begin position="21"/>
        <end position="48"/>
    </location>
</feature>
<proteinExistence type="predicted"/>
<dbReference type="InterPro" id="IPR016024">
    <property type="entry name" value="ARM-type_fold"/>
</dbReference>
<dbReference type="PANTHER" id="PTHR15434:SF2">
    <property type="entry name" value="HEAT SHOCK FACTOR 2-BINDING PROTEIN"/>
    <property type="match status" value="1"/>
</dbReference>
<sequence length="318" mass="35778">ALKSNIEYLTGSYIQTGKKEMVSTLEELEAIRTKYKNLQREWDNQQEHLGRIQGDVLKLKSQLKNQSSFCASMGAIMGSLMWKTSRLPNVIDALLSTNRVSEFLCIVSGSLQSFLDTYNTSLPDVTTNETQFILSLVGTVANMASTSEGRQFLVTDPNGRELISLLLTTLPDVPDGTGDCLKRVILMSLYNLSINQMGLLMIMDKKELHNELTKNIEDDMNPELRLLSLRLLLSLTMQIPSCQIYDNINRSVPKSKINELTNTTDADMRLLARDILSNLQQAANKFTDKPENRSFLEFNKCKRKPGVDKSSCSLLKLV</sequence>
<keyword evidence="1" id="KW-0175">Coiled coil</keyword>
<dbReference type="SUPFAM" id="SSF48371">
    <property type="entry name" value="ARM repeat"/>
    <property type="match status" value="1"/>
</dbReference>
<dbReference type="PANTHER" id="PTHR15434">
    <property type="entry name" value="HEAT SHOCK FACTOR 2-BINDING PROTEIN"/>
    <property type="match status" value="1"/>
</dbReference>
<evidence type="ECO:0000313" key="2">
    <source>
        <dbReference type="EMBL" id="JAS46290.1"/>
    </source>
</evidence>
<accession>A0A1B6F7W5</accession>
<dbReference type="InterPro" id="IPR039584">
    <property type="entry name" value="HSF2BP"/>
</dbReference>
<protein>
    <recommendedName>
        <fullName evidence="3">Heat shock factor 2-binding protein</fullName>
    </recommendedName>
</protein>
<evidence type="ECO:0008006" key="3">
    <source>
        <dbReference type="Google" id="ProtNLM"/>
    </source>
</evidence>
<dbReference type="AlphaFoldDB" id="A0A1B6F7W5"/>